<evidence type="ECO:0000313" key="2">
    <source>
        <dbReference type="Proteomes" id="UP000006073"/>
    </source>
</evidence>
<dbReference type="Pfam" id="PF10677">
    <property type="entry name" value="DUF2490"/>
    <property type="match status" value="1"/>
</dbReference>
<dbReference type="RefSeq" id="WP_009032485.1">
    <property type="nucleotide sequence ID" value="NZ_ALWO02000023.1"/>
</dbReference>
<protein>
    <recommendedName>
        <fullName evidence="3">DUF2490 domain-containing protein</fullName>
    </recommendedName>
</protein>
<dbReference type="EMBL" id="ALWO02000023">
    <property type="protein sequence ID" value="EOZ98511.1"/>
    <property type="molecule type" value="Genomic_DNA"/>
</dbReference>
<accession>S2E208</accession>
<proteinExistence type="predicted"/>
<reference evidence="1 2" key="1">
    <citation type="journal article" date="2013" name="Genome Announc.">
        <title>Draft Genome Sequence of Indibacter alkaliphilus Strain LW1T, Isolated from Lonar Lake, a Haloalkaline Lake in the Buldana District of Maharashtra, India.</title>
        <authorList>
            <person name="Singh A."/>
            <person name="Kumar Jangir P."/>
            <person name="Sharma R."/>
            <person name="Singh A."/>
            <person name="Kumar Pinnaka A."/>
            <person name="Shivaji S."/>
        </authorList>
    </citation>
    <scope>NUCLEOTIDE SEQUENCE [LARGE SCALE GENOMIC DNA]</scope>
    <source>
        <strain evidence="2">CCUG 57479 / KCTC 22604 / LW1</strain>
    </source>
</reference>
<name>S2E208_INDAL</name>
<comment type="caution">
    <text evidence="1">The sequence shown here is derived from an EMBL/GenBank/DDBJ whole genome shotgun (WGS) entry which is preliminary data.</text>
</comment>
<dbReference type="STRING" id="1189612.A33Q_1165"/>
<evidence type="ECO:0008006" key="3">
    <source>
        <dbReference type="Google" id="ProtNLM"/>
    </source>
</evidence>
<dbReference type="Proteomes" id="UP000006073">
    <property type="component" value="Unassembled WGS sequence"/>
</dbReference>
<organism evidence="1 2">
    <name type="scientific">Indibacter alkaliphilus (strain CCUG 57479 / KCTC 22604 / LW1)</name>
    <dbReference type="NCBI Taxonomy" id="1189612"/>
    <lineage>
        <taxon>Bacteria</taxon>
        <taxon>Pseudomonadati</taxon>
        <taxon>Bacteroidota</taxon>
        <taxon>Cytophagia</taxon>
        <taxon>Cytophagales</taxon>
        <taxon>Cyclobacteriaceae</taxon>
    </lineage>
</organism>
<evidence type="ECO:0000313" key="1">
    <source>
        <dbReference type="EMBL" id="EOZ98511.1"/>
    </source>
</evidence>
<sequence length="253" mass="29436">MKLIISVFIILIILSSSIVVAQQTRLNDYNTISWNAVFLNFSIDEKLSVHGEFQLRRSDFLVNPQQNLYRFGINYKLHEQVVFRLGGAFADTYPYGKVPIQASARLFPEYRSFQMLQLSNPLGKINLTHRFMLEQRWVGRFTKQGVSKADDYVFLNRVRYMARIDIPVNFNENQKSKPYLAAYDEIFIGFGKNVQQNVFDQNRFGILAGLKFNPKFRIEGGYVDQTLQFGRLIDAKPVFQYNRGLIINSYISL</sequence>
<dbReference type="OrthoDB" id="1118734at2"/>
<dbReference type="eggNOG" id="COG2067">
    <property type="taxonomic scope" value="Bacteria"/>
</dbReference>
<gene>
    <name evidence="1" type="ORF">A33Q_1165</name>
</gene>
<keyword evidence="2" id="KW-1185">Reference proteome</keyword>
<dbReference type="AlphaFoldDB" id="S2E208"/>
<dbReference type="InterPro" id="IPR019619">
    <property type="entry name" value="DUF2490"/>
</dbReference>